<dbReference type="RefSeq" id="WP_007743624.1">
    <property type="nucleotide sequence ID" value="NZ_AOMF01000194.1"/>
</dbReference>
<evidence type="ECO:0000313" key="1">
    <source>
        <dbReference type="EMBL" id="EMA48253.1"/>
    </source>
</evidence>
<protein>
    <submittedName>
        <fullName evidence="1">Uncharacterized protein</fullName>
    </submittedName>
</protein>
<gene>
    <name evidence="1" type="ORF">C451_20552</name>
</gene>
<organism evidence="1 2">
    <name type="scientific">Halococcus thailandensis JCM 13552</name>
    <dbReference type="NCBI Taxonomy" id="1227457"/>
    <lineage>
        <taxon>Archaea</taxon>
        <taxon>Methanobacteriati</taxon>
        <taxon>Methanobacteriota</taxon>
        <taxon>Stenosarchaea group</taxon>
        <taxon>Halobacteria</taxon>
        <taxon>Halobacteriales</taxon>
        <taxon>Halococcaceae</taxon>
        <taxon>Halococcus</taxon>
    </lineage>
</organism>
<accession>M0MSA9</accession>
<reference evidence="1 2" key="1">
    <citation type="journal article" date="2014" name="PLoS Genet.">
        <title>Phylogenetically driven sequencing of extremely halophilic archaea reveals strategies for static and dynamic osmo-response.</title>
        <authorList>
            <person name="Becker E.A."/>
            <person name="Seitzer P.M."/>
            <person name="Tritt A."/>
            <person name="Larsen D."/>
            <person name="Krusor M."/>
            <person name="Yao A.I."/>
            <person name="Wu D."/>
            <person name="Madern D."/>
            <person name="Eisen J.A."/>
            <person name="Darling A.E."/>
            <person name="Facciotti M.T."/>
        </authorList>
    </citation>
    <scope>NUCLEOTIDE SEQUENCE [LARGE SCALE GENOMIC DNA]</scope>
    <source>
        <strain evidence="1 2">JCM 13552</strain>
    </source>
</reference>
<comment type="caution">
    <text evidence="1">The sequence shown here is derived from an EMBL/GenBank/DDBJ whole genome shotgun (WGS) entry which is preliminary data.</text>
</comment>
<dbReference type="Proteomes" id="UP000011680">
    <property type="component" value="Unassembled WGS sequence"/>
</dbReference>
<sequence>MAEWPKDASIDNERVVGIGGNPIARSVRNLSIPLFTGSHYFRSQVSRDVGDFAEFGLGGRADGLESTVLLGEIVDPRRAQTMNP</sequence>
<keyword evidence="2" id="KW-1185">Reference proteome</keyword>
<dbReference type="EMBL" id="AOMF01000194">
    <property type="protein sequence ID" value="EMA48253.1"/>
    <property type="molecule type" value="Genomic_DNA"/>
</dbReference>
<evidence type="ECO:0000313" key="2">
    <source>
        <dbReference type="Proteomes" id="UP000011680"/>
    </source>
</evidence>
<name>M0MSA9_9EURY</name>
<proteinExistence type="predicted"/>
<dbReference type="AlphaFoldDB" id="M0MSA9"/>